<evidence type="ECO:0000256" key="4">
    <source>
        <dbReference type="ARBA" id="ARBA00022840"/>
    </source>
</evidence>
<dbReference type="InterPro" id="IPR050153">
    <property type="entry name" value="Metal_Ion_Import_ABC"/>
</dbReference>
<dbReference type="PANTHER" id="PTHR42734:SF17">
    <property type="entry name" value="METAL TRANSPORT SYSTEM ATP-BINDING PROTEIN TM_0124-RELATED"/>
    <property type="match status" value="1"/>
</dbReference>
<evidence type="ECO:0000256" key="3">
    <source>
        <dbReference type="ARBA" id="ARBA00022741"/>
    </source>
</evidence>
<gene>
    <name evidence="6" type="ORF">SAMN05877842_102220</name>
</gene>
<evidence type="ECO:0000256" key="1">
    <source>
        <dbReference type="ARBA" id="ARBA00005417"/>
    </source>
</evidence>
<protein>
    <submittedName>
        <fullName evidence="6">Zinc transport system ATP-binding protein</fullName>
    </submittedName>
</protein>
<dbReference type="GO" id="GO:0005524">
    <property type="term" value="F:ATP binding"/>
    <property type="evidence" value="ECO:0007669"/>
    <property type="project" value="UniProtKB-KW"/>
</dbReference>
<comment type="similarity">
    <text evidence="1">Belongs to the ABC transporter superfamily.</text>
</comment>
<dbReference type="SUPFAM" id="SSF52540">
    <property type="entry name" value="P-loop containing nucleoside triphosphate hydrolases"/>
    <property type="match status" value="1"/>
</dbReference>
<dbReference type="Gene3D" id="3.40.50.300">
    <property type="entry name" value="P-loop containing nucleotide triphosphate hydrolases"/>
    <property type="match status" value="1"/>
</dbReference>
<dbReference type="InterPro" id="IPR003593">
    <property type="entry name" value="AAA+_ATPase"/>
</dbReference>
<dbReference type="GO" id="GO:0016887">
    <property type="term" value="F:ATP hydrolysis activity"/>
    <property type="evidence" value="ECO:0007669"/>
    <property type="project" value="InterPro"/>
</dbReference>
<keyword evidence="7" id="KW-1185">Reference proteome</keyword>
<evidence type="ECO:0000313" key="7">
    <source>
        <dbReference type="Proteomes" id="UP000219252"/>
    </source>
</evidence>
<sequence>MSLQKKWKDLYLQIVNRNDYQLERREIMTKPLIELQNVSFQYEHTKVLHNISFRVSEGDFLAILGPNGSGKSTLLKLILGIAKPLSGEVKLFGESVSSFQHREWIGYVSQKSNAFNSAFPATVEEVVKSGLTKKIGLFKRMPKNANELVVDALKAVGMEEYLDRNIGKLSGGQQQRVFIARALISEPKLLILDEPTVGIDHENVQSFYDMLARLNKEQQITIILVTHDVDTVSNRISHVACLNQTIHFHGYKKDFDSISDEQLNGWYGHSVRKIH</sequence>
<dbReference type="InterPro" id="IPR027417">
    <property type="entry name" value="P-loop_NTPase"/>
</dbReference>
<dbReference type="InterPro" id="IPR003439">
    <property type="entry name" value="ABC_transporter-like_ATP-bd"/>
</dbReference>
<keyword evidence="4 6" id="KW-0067">ATP-binding</keyword>
<dbReference type="PROSITE" id="PS50893">
    <property type="entry name" value="ABC_TRANSPORTER_2"/>
    <property type="match status" value="1"/>
</dbReference>
<evidence type="ECO:0000259" key="5">
    <source>
        <dbReference type="PROSITE" id="PS50893"/>
    </source>
</evidence>
<reference evidence="7" key="1">
    <citation type="submission" date="2017-08" db="EMBL/GenBank/DDBJ databases">
        <authorList>
            <person name="Varghese N."/>
            <person name="Submissions S."/>
        </authorList>
    </citation>
    <scope>NUCLEOTIDE SEQUENCE [LARGE SCALE GENOMIC DNA]</scope>
    <source>
        <strain evidence="7">JC23</strain>
    </source>
</reference>
<keyword evidence="3" id="KW-0547">Nucleotide-binding</keyword>
<dbReference type="PANTHER" id="PTHR42734">
    <property type="entry name" value="METAL TRANSPORT SYSTEM ATP-BINDING PROTEIN TM_0124-RELATED"/>
    <property type="match status" value="1"/>
</dbReference>
<evidence type="ECO:0000256" key="2">
    <source>
        <dbReference type="ARBA" id="ARBA00022448"/>
    </source>
</evidence>
<dbReference type="Pfam" id="PF00005">
    <property type="entry name" value="ABC_tran"/>
    <property type="match status" value="1"/>
</dbReference>
<proteinExistence type="inferred from homology"/>
<dbReference type="SMART" id="SM00382">
    <property type="entry name" value="AAA"/>
    <property type="match status" value="1"/>
</dbReference>
<evidence type="ECO:0000313" key="6">
    <source>
        <dbReference type="EMBL" id="SOC36305.1"/>
    </source>
</evidence>
<dbReference type="FunFam" id="3.40.50.300:FF:000134">
    <property type="entry name" value="Iron-enterobactin ABC transporter ATP-binding protein"/>
    <property type="match status" value="1"/>
</dbReference>
<accession>A0A285U309</accession>
<name>A0A285U309_9BACL</name>
<dbReference type="CDD" id="cd03235">
    <property type="entry name" value="ABC_Metallic_Cations"/>
    <property type="match status" value="1"/>
</dbReference>
<organism evidence="6 7">
    <name type="scientific">Ureibacillus acetophenoni</name>
    <dbReference type="NCBI Taxonomy" id="614649"/>
    <lineage>
        <taxon>Bacteria</taxon>
        <taxon>Bacillati</taxon>
        <taxon>Bacillota</taxon>
        <taxon>Bacilli</taxon>
        <taxon>Bacillales</taxon>
        <taxon>Caryophanaceae</taxon>
        <taxon>Ureibacillus</taxon>
    </lineage>
</organism>
<feature type="domain" description="ABC transporter" evidence="5">
    <location>
        <begin position="33"/>
        <end position="271"/>
    </location>
</feature>
<dbReference type="EMBL" id="OBQC01000002">
    <property type="protein sequence ID" value="SOC36305.1"/>
    <property type="molecule type" value="Genomic_DNA"/>
</dbReference>
<dbReference type="PROSITE" id="PS00211">
    <property type="entry name" value="ABC_TRANSPORTER_1"/>
    <property type="match status" value="1"/>
</dbReference>
<keyword evidence="2" id="KW-0813">Transport</keyword>
<dbReference type="Proteomes" id="UP000219252">
    <property type="component" value="Unassembled WGS sequence"/>
</dbReference>
<dbReference type="AlphaFoldDB" id="A0A285U309"/>
<dbReference type="InterPro" id="IPR017871">
    <property type="entry name" value="ABC_transporter-like_CS"/>
</dbReference>